<keyword evidence="1" id="KW-1133">Transmembrane helix</keyword>
<protein>
    <submittedName>
        <fullName evidence="2">Uncharacterized protein</fullName>
    </submittedName>
</protein>
<reference evidence="2" key="1">
    <citation type="submission" date="2020-11" db="EMBL/GenBank/DDBJ databases">
        <authorList>
            <consortium name="DOE Joint Genome Institute"/>
            <person name="Ahrendt S."/>
            <person name="Riley R."/>
            <person name="Andreopoulos W."/>
            <person name="LaButti K."/>
            <person name="Pangilinan J."/>
            <person name="Ruiz-duenas F.J."/>
            <person name="Barrasa J.M."/>
            <person name="Sanchez-Garcia M."/>
            <person name="Camarero S."/>
            <person name="Miyauchi S."/>
            <person name="Serrano A."/>
            <person name="Linde D."/>
            <person name="Babiker R."/>
            <person name="Drula E."/>
            <person name="Ayuso-Fernandez I."/>
            <person name="Pacheco R."/>
            <person name="Padilla G."/>
            <person name="Ferreira P."/>
            <person name="Barriuso J."/>
            <person name="Kellner H."/>
            <person name="Castanera R."/>
            <person name="Alfaro M."/>
            <person name="Ramirez L."/>
            <person name="Pisabarro A.G."/>
            <person name="Kuo A."/>
            <person name="Tritt A."/>
            <person name="Lipzen A."/>
            <person name="He G."/>
            <person name="Yan M."/>
            <person name="Ng V."/>
            <person name="Cullen D."/>
            <person name="Martin F."/>
            <person name="Rosso M.-N."/>
            <person name="Henrissat B."/>
            <person name="Hibbett D."/>
            <person name="Martinez A.T."/>
            <person name="Grigoriev I.V."/>
        </authorList>
    </citation>
    <scope>NUCLEOTIDE SEQUENCE</scope>
    <source>
        <strain evidence="2">AH 44721</strain>
    </source>
</reference>
<keyword evidence="3" id="KW-1185">Reference proteome</keyword>
<dbReference type="EMBL" id="JADNYJ010000151">
    <property type="protein sequence ID" value="KAF8879193.1"/>
    <property type="molecule type" value="Genomic_DNA"/>
</dbReference>
<gene>
    <name evidence="2" type="ORF">CPB84DRAFT_1793509</name>
</gene>
<evidence type="ECO:0000313" key="3">
    <source>
        <dbReference type="Proteomes" id="UP000724874"/>
    </source>
</evidence>
<keyword evidence="1" id="KW-0472">Membrane</keyword>
<sequence>MLSFAFSAVAAAVIFFQALALIRCFYWLSVPPTTFHPFWPLACSSLSLSLLFPTSIHCILSLSCTFLYCYCYHYHYRTSHSH</sequence>
<evidence type="ECO:0000313" key="2">
    <source>
        <dbReference type="EMBL" id="KAF8879193.1"/>
    </source>
</evidence>
<proteinExistence type="predicted"/>
<comment type="caution">
    <text evidence="2">The sequence shown here is derived from an EMBL/GenBank/DDBJ whole genome shotgun (WGS) entry which is preliminary data.</text>
</comment>
<feature type="non-terminal residue" evidence="2">
    <location>
        <position position="82"/>
    </location>
</feature>
<name>A0A9P5NEQ6_GYMJU</name>
<organism evidence="2 3">
    <name type="scientific">Gymnopilus junonius</name>
    <name type="common">Spectacular rustgill mushroom</name>
    <name type="synonym">Gymnopilus spectabilis subsp. junonius</name>
    <dbReference type="NCBI Taxonomy" id="109634"/>
    <lineage>
        <taxon>Eukaryota</taxon>
        <taxon>Fungi</taxon>
        <taxon>Dikarya</taxon>
        <taxon>Basidiomycota</taxon>
        <taxon>Agaricomycotina</taxon>
        <taxon>Agaricomycetes</taxon>
        <taxon>Agaricomycetidae</taxon>
        <taxon>Agaricales</taxon>
        <taxon>Agaricineae</taxon>
        <taxon>Hymenogastraceae</taxon>
        <taxon>Gymnopilus</taxon>
    </lineage>
</organism>
<dbReference type="AlphaFoldDB" id="A0A9P5NEQ6"/>
<keyword evidence="1" id="KW-0812">Transmembrane</keyword>
<feature type="transmembrane region" description="Helical" evidence="1">
    <location>
        <begin position="44"/>
        <end position="70"/>
    </location>
</feature>
<accession>A0A9P5NEQ6</accession>
<dbReference type="Proteomes" id="UP000724874">
    <property type="component" value="Unassembled WGS sequence"/>
</dbReference>
<evidence type="ECO:0000256" key="1">
    <source>
        <dbReference type="SAM" id="Phobius"/>
    </source>
</evidence>